<dbReference type="InterPro" id="IPR000322">
    <property type="entry name" value="Glyco_hydro_31_TIM"/>
</dbReference>
<evidence type="ECO:0000256" key="2">
    <source>
        <dbReference type="RuleBase" id="RU361185"/>
    </source>
</evidence>
<gene>
    <name evidence="4" type="ORF">GCM10012286_19070</name>
</gene>
<evidence type="ECO:0000313" key="4">
    <source>
        <dbReference type="EMBL" id="GGO40662.1"/>
    </source>
</evidence>
<dbReference type="SUPFAM" id="SSF51445">
    <property type="entry name" value="(Trans)glycosidases"/>
    <property type="match status" value="1"/>
</dbReference>
<dbReference type="Gene3D" id="3.20.20.80">
    <property type="entry name" value="Glycosidases"/>
    <property type="match status" value="1"/>
</dbReference>
<sequence length="160" mass="17243">MKFTDGCWLMRGGVRAAYATEVRDLRADDDRCTACAAVQRVRGRGDTPNTVFARSATAGGQRFPVHRSHGIGGFEGTPSPAVFKRRLAVGPLPSHSRPHGKVPYRLPWAFGAEAAAVARKFKWLKHRLMPCPYAAAALPEGIWTHLLPGVAVRGTAGEVG</sequence>
<organism evidence="4 5">
    <name type="scientific">Streptomyces lasiicapitis</name>
    <dbReference type="NCBI Taxonomy" id="1923961"/>
    <lineage>
        <taxon>Bacteria</taxon>
        <taxon>Bacillati</taxon>
        <taxon>Actinomycetota</taxon>
        <taxon>Actinomycetes</taxon>
        <taxon>Kitasatosporales</taxon>
        <taxon>Streptomycetaceae</taxon>
        <taxon>Streptomyces</taxon>
    </lineage>
</organism>
<dbReference type="Proteomes" id="UP000656881">
    <property type="component" value="Unassembled WGS sequence"/>
</dbReference>
<name>A0ABQ2LN04_9ACTN</name>
<evidence type="ECO:0000256" key="1">
    <source>
        <dbReference type="ARBA" id="ARBA00007806"/>
    </source>
</evidence>
<evidence type="ECO:0000313" key="5">
    <source>
        <dbReference type="Proteomes" id="UP000656881"/>
    </source>
</evidence>
<accession>A0ABQ2LN04</accession>
<keyword evidence="2" id="KW-0326">Glycosidase</keyword>
<protein>
    <recommendedName>
        <fullName evidence="3">Glycoside hydrolase family 31 TIM barrel domain-containing protein</fullName>
    </recommendedName>
</protein>
<feature type="domain" description="Glycoside hydrolase family 31 TIM barrel" evidence="3">
    <location>
        <begin position="68"/>
        <end position="134"/>
    </location>
</feature>
<dbReference type="Gene3D" id="2.60.40.1760">
    <property type="entry name" value="glycosyl hydrolase (family 31)"/>
    <property type="match status" value="1"/>
</dbReference>
<reference evidence="5" key="1">
    <citation type="journal article" date="2019" name="Int. J. Syst. Evol. Microbiol.">
        <title>The Global Catalogue of Microorganisms (GCM) 10K type strain sequencing project: providing services to taxonomists for standard genome sequencing and annotation.</title>
        <authorList>
            <consortium name="The Broad Institute Genomics Platform"/>
            <consortium name="The Broad Institute Genome Sequencing Center for Infectious Disease"/>
            <person name="Wu L."/>
            <person name="Ma J."/>
        </authorList>
    </citation>
    <scope>NUCLEOTIDE SEQUENCE [LARGE SCALE GENOMIC DNA]</scope>
    <source>
        <strain evidence="5">CGMCC 4.7349</strain>
    </source>
</reference>
<evidence type="ECO:0000259" key="3">
    <source>
        <dbReference type="Pfam" id="PF01055"/>
    </source>
</evidence>
<comment type="similarity">
    <text evidence="1 2">Belongs to the glycosyl hydrolase 31 family.</text>
</comment>
<dbReference type="Pfam" id="PF01055">
    <property type="entry name" value="Glyco_hydro_31_2nd"/>
    <property type="match status" value="1"/>
</dbReference>
<comment type="caution">
    <text evidence="4">The sequence shown here is derived from an EMBL/GenBank/DDBJ whole genome shotgun (WGS) entry which is preliminary data.</text>
</comment>
<keyword evidence="2" id="KW-0378">Hydrolase</keyword>
<dbReference type="EMBL" id="BMNG01000004">
    <property type="protein sequence ID" value="GGO40662.1"/>
    <property type="molecule type" value="Genomic_DNA"/>
</dbReference>
<proteinExistence type="inferred from homology"/>
<dbReference type="InterPro" id="IPR017853">
    <property type="entry name" value="GH"/>
</dbReference>
<keyword evidence="5" id="KW-1185">Reference proteome</keyword>